<sequence length="54" mass="6688">MVKADSTETVQIFIMRELYDILKKMRWNKNKWTFCINKRGKDRIYLLSCFNFCF</sequence>
<gene>
    <name evidence="1" type="ORF">NEZAVI_LOCUS1488</name>
</gene>
<accession>A0A9P0H0G2</accession>
<dbReference type="AlphaFoldDB" id="A0A9P0H0G2"/>
<proteinExistence type="predicted"/>
<organism evidence="1 2">
    <name type="scientific">Nezara viridula</name>
    <name type="common">Southern green stink bug</name>
    <name type="synonym">Cimex viridulus</name>
    <dbReference type="NCBI Taxonomy" id="85310"/>
    <lineage>
        <taxon>Eukaryota</taxon>
        <taxon>Metazoa</taxon>
        <taxon>Ecdysozoa</taxon>
        <taxon>Arthropoda</taxon>
        <taxon>Hexapoda</taxon>
        <taxon>Insecta</taxon>
        <taxon>Pterygota</taxon>
        <taxon>Neoptera</taxon>
        <taxon>Paraneoptera</taxon>
        <taxon>Hemiptera</taxon>
        <taxon>Heteroptera</taxon>
        <taxon>Panheteroptera</taxon>
        <taxon>Pentatomomorpha</taxon>
        <taxon>Pentatomoidea</taxon>
        <taxon>Pentatomidae</taxon>
        <taxon>Pentatominae</taxon>
        <taxon>Nezara</taxon>
    </lineage>
</organism>
<dbReference type="EMBL" id="OV725077">
    <property type="protein sequence ID" value="CAH1390256.1"/>
    <property type="molecule type" value="Genomic_DNA"/>
</dbReference>
<name>A0A9P0H0G2_NEZVI</name>
<reference evidence="1" key="1">
    <citation type="submission" date="2022-01" db="EMBL/GenBank/DDBJ databases">
        <authorList>
            <person name="King R."/>
        </authorList>
    </citation>
    <scope>NUCLEOTIDE SEQUENCE</scope>
</reference>
<evidence type="ECO:0000313" key="1">
    <source>
        <dbReference type="EMBL" id="CAH1390256.1"/>
    </source>
</evidence>
<evidence type="ECO:0000313" key="2">
    <source>
        <dbReference type="Proteomes" id="UP001152798"/>
    </source>
</evidence>
<keyword evidence="2" id="KW-1185">Reference proteome</keyword>
<protein>
    <submittedName>
        <fullName evidence="1">Uncharacterized protein</fullName>
    </submittedName>
</protein>
<dbReference type="Proteomes" id="UP001152798">
    <property type="component" value="Chromosome 1"/>
</dbReference>